<accession>A0ABT6ZM33</accession>
<dbReference type="PANTHER" id="PTHR34297">
    <property type="entry name" value="HYPOTHETICAL CYTOSOLIC PROTEIN-RELATED"/>
    <property type="match status" value="1"/>
</dbReference>
<evidence type="ECO:0000313" key="2">
    <source>
        <dbReference type="EMBL" id="MDJ1130117.1"/>
    </source>
</evidence>
<protein>
    <submittedName>
        <fullName evidence="2">Asp23/Gls24 family envelope stress response protein</fullName>
    </submittedName>
</protein>
<comment type="similarity">
    <text evidence="1">Belongs to the asp23 family.</text>
</comment>
<sequence>MPNELSIGGITVSSNVIATVVTIAAEKVDGVAYVNGHNVATSLVSLFTQTPTVAVDTIACDVEDGKLVVSVPVAVFFGYTFTELADQIRAAVAEAIQTQVGVEVGAVDVRIDELIFPKE</sequence>
<organism evidence="2 3">
    <name type="scientific">Kribbibacterium absianum</name>
    <dbReference type="NCBI Taxonomy" id="3044210"/>
    <lineage>
        <taxon>Bacteria</taxon>
        <taxon>Bacillati</taxon>
        <taxon>Actinomycetota</taxon>
        <taxon>Coriobacteriia</taxon>
        <taxon>Coriobacteriales</taxon>
        <taxon>Kribbibacteriaceae</taxon>
        <taxon>Kribbibacterium</taxon>
    </lineage>
</organism>
<gene>
    <name evidence="2" type="ORF">QJ043_08530</name>
</gene>
<evidence type="ECO:0000256" key="1">
    <source>
        <dbReference type="ARBA" id="ARBA00005721"/>
    </source>
</evidence>
<proteinExistence type="inferred from homology"/>
<dbReference type="Proteomes" id="UP001431693">
    <property type="component" value="Unassembled WGS sequence"/>
</dbReference>
<reference evidence="2" key="1">
    <citation type="submission" date="2023-05" db="EMBL/GenBank/DDBJ databases">
        <title>[olsenella] sp. nov., isolated from a pig farm feces dump.</title>
        <authorList>
            <person name="Chang Y.-H."/>
        </authorList>
    </citation>
    <scope>NUCLEOTIDE SEQUENCE</scope>
    <source>
        <strain evidence="2">YH-ols2217</strain>
    </source>
</reference>
<comment type="caution">
    <text evidence="2">The sequence shown here is derived from an EMBL/GenBank/DDBJ whole genome shotgun (WGS) entry which is preliminary data.</text>
</comment>
<dbReference type="EMBL" id="JASJEX010000004">
    <property type="protein sequence ID" value="MDJ1130117.1"/>
    <property type="molecule type" value="Genomic_DNA"/>
</dbReference>
<keyword evidence="3" id="KW-1185">Reference proteome</keyword>
<dbReference type="Pfam" id="PF03780">
    <property type="entry name" value="Asp23"/>
    <property type="match status" value="1"/>
</dbReference>
<dbReference type="PANTHER" id="PTHR34297:SF1">
    <property type="entry name" value="ASP23_GLS24 FAMILY ENVELOPE STRESS RESPONSE PROTEIN"/>
    <property type="match status" value="1"/>
</dbReference>
<dbReference type="RefSeq" id="WP_283713282.1">
    <property type="nucleotide sequence ID" value="NZ_JASJEW010000003.1"/>
</dbReference>
<evidence type="ECO:0000313" key="3">
    <source>
        <dbReference type="Proteomes" id="UP001431693"/>
    </source>
</evidence>
<name>A0ABT6ZM33_9ACTN</name>
<dbReference type="InterPro" id="IPR005531">
    <property type="entry name" value="Asp23"/>
</dbReference>